<feature type="transmembrane region" description="Helical" evidence="1">
    <location>
        <begin position="56"/>
        <end position="79"/>
    </location>
</feature>
<evidence type="ECO:0000313" key="4">
    <source>
        <dbReference type="Proteomes" id="UP000297851"/>
    </source>
</evidence>
<keyword evidence="1" id="KW-1133">Transmembrane helix</keyword>
<feature type="transmembrane region" description="Helical" evidence="1">
    <location>
        <begin position="208"/>
        <end position="228"/>
    </location>
</feature>
<keyword evidence="4" id="KW-1185">Reference proteome</keyword>
<protein>
    <submittedName>
        <fullName evidence="3">Acyltransferase</fullName>
    </submittedName>
</protein>
<dbReference type="PANTHER" id="PTHR23028:SF53">
    <property type="entry name" value="ACYL_TRANSF_3 DOMAIN-CONTAINING PROTEIN"/>
    <property type="match status" value="1"/>
</dbReference>
<dbReference type="EMBL" id="SOGO01000010">
    <property type="protein sequence ID" value="TFD06102.1"/>
    <property type="molecule type" value="Genomic_DNA"/>
</dbReference>
<feature type="transmembrane region" description="Helical" evidence="1">
    <location>
        <begin position="335"/>
        <end position="351"/>
    </location>
</feature>
<dbReference type="PANTHER" id="PTHR23028">
    <property type="entry name" value="ACETYLTRANSFERASE"/>
    <property type="match status" value="1"/>
</dbReference>
<feature type="transmembrane region" description="Helical" evidence="1">
    <location>
        <begin position="268"/>
        <end position="286"/>
    </location>
</feature>
<dbReference type="GO" id="GO:0016746">
    <property type="term" value="F:acyltransferase activity"/>
    <property type="evidence" value="ECO:0007669"/>
    <property type="project" value="UniProtKB-KW"/>
</dbReference>
<feature type="transmembrane region" description="Helical" evidence="1">
    <location>
        <begin position="153"/>
        <end position="174"/>
    </location>
</feature>
<sequence>MGSGTPIRSGDTARFIEGPLVPETRRHGRIEGLDLIRGLAIGLVLLRHAWPSTFGGGGIVGVVMFFALSGYLITGLLLSDIGRFGRVRYGRFYRNRALRLVPALVLMLGVLAVVTLILDPWGDRAGLGRALLIGITYTGNLPIPLGSSGISHLWTLATEEQFYLVWPILLAIGVRFRRMRWVLAGSVLAIATVMIASMLMTAPDITRIYTLPSSWAIAMVIGAAAYVGQDALGRLLPKSGIPRAALSLLSLGILMVITFSPIAKNSHLTYLAISPLVALLTAVLIFHLREWKSLPARWLRPALALGTISYAAYLWNYPVVLWLSATPAIPHGPLLSLPITLLAATISWWLVERPFLAWKSRLDAQPSVPAQSAPARLKQS</sequence>
<proteinExistence type="predicted"/>
<gene>
    <name evidence="3" type="ORF">E3T25_03220</name>
</gene>
<dbReference type="Pfam" id="PF01757">
    <property type="entry name" value="Acyl_transf_3"/>
    <property type="match status" value="1"/>
</dbReference>
<feature type="transmembrane region" description="Helical" evidence="1">
    <location>
        <begin position="100"/>
        <end position="118"/>
    </location>
</feature>
<accession>A0ABY2JHN7</accession>
<evidence type="ECO:0000313" key="3">
    <source>
        <dbReference type="EMBL" id="TFD06102.1"/>
    </source>
</evidence>
<feature type="transmembrane region" description="Helical" evidence="1">
    <location>
        <begin position="240"/>
        <end position="262"/>
    </location>
</feature>
<feature type="transmembrane region" description="Helical" evidence="1">
    <location>
        <begin position="298"/>
        <end position="315"/>
    </location>
</feature>
<comment type="caution">
    <text evidence="3">The sequence shown here is derived from an EMBL/GenBank/DDBJ whole genome shotgun (WGS) entry which is preliminary data.</text>
</comment>
<dbReference type="InterPro" id="IPR050879">
    <property type="entry name" value="Acyltransferase_3"/>
</dbReference>
<dbReference type="InterPro" id="IPR002656">
    <property type="entry name" value="Acyl_transf_3_dom"/>
</dbReference>
<organism evidence="3 4">
    <name type="scientific">Cryobacterium sandaracinum</name>
    <dbReference type="NCBI Taxonomy" id="1259247"/>
    <lineage>
        <taxon>Bacteria</taxon>
        <taxon>Bacillati</taxon>
        <taxon>Actinomycetota</taxon>
        <taxon>Actinomycetes</taxon>
        <taxon>Micrococcales</taxon>
        <taxon>Microbacteriaceae</taxon>
        <taxon>Cryobacterium</taxon>
    </lineage>
</organism>
<feature type="transmembrane region" description="Helical" evidence="1">
    <location>
        <begin position="181"/>
        <end position="202"/>
    </location>
</feature>
<keyword evidence="3" id="KW-0012">Acyltransferase</keyword>
<reference evidence="3 4" key="1">
    <citation type="submission" date="2019-03" db="EMBL/GenBank/DDBJ databases">
        <title>Genomics of glacier-inhabiting Cryobacterium strains.</title>
        <authorList>
            <person name="Liu Q."/>
            <person name="Xin Y.-H."/>
        </authorList>
    </citation>
    <scope>NUCLEOTIDE SEQUENCE [LARGE SCALE GENOMIC DNA]</scope>
    <source>
        <strain evidence="3 4">TMT2-16</strain>
    </source>
</reference>
<evidence type="ECO:0000259" key="2">
    <source>
        <dbReference type="Pfam" id="PF01757"/>
    </source>
</evidence>
<name>A0ABY2JHN7_9MICO</name>
<keyword evidence="3" id="KW-0808">Transferase</keyword>
<feature type="domain" description="Acyltransferase 3" evidence="2">
    <location>
        <begin position="31"/>
        <end position="350"/>
    </location>
</feature>
<keyword evidence="1" id="KW-0812">Transmembrane</keyword>
<keyword evidence="1" id="KW-0472">Membrane</keyword>
<dbReference type="Proteomes" id="UP000297851">
    <property type="component" value="Unassembled WGS sequence"/>
</dbReference>
<evidence type="ECO:0000256" key="1">
    <source>
        <dbReference type="SAM" id="Phobius"/>
    </source>
</evidence>